<dbReference type="InterPro" id="IPR013099">
    <property type="entry name" value="K_chnl_dom"/>
</dbReference>
<dbReference type="Pfam" id="PF07885">
    <property type="entry name" value="Ion_trans_2"/>
    <property type="match status" value="2"/>
</dbReference>
<feature type="transmembrane region" description="Helical" evidence="10">
    <location>
        <begin position="336"/>
        <end position="356"/>
    </location>
</feature>
<dbReference type="Gene3D" id="1.10.287.70">
    <property type="match status" value="1"/>
</dbReference>
<feature type="transmembrane region" description="Helical" evidence="10">
    <location>
        <begin position="395"/>
        <end position="416"/>
    </location>
</feature>
<feature type="transmembrane region" description="Helical" evidence="10">
    <location>
        <begin position="362"/>
        <end position="383"/>
    </location>
</feature>
<evidence type="ECO:0000256" key="9">
    <source>
        <dbReference type="SAM" id="MobiDB-lite"/>
    </source>
</evidence>
<dbReference type="GO" id="GO:0030322">
    <property type="term" value="P:stabilization of membrane potential"/>
    <property type="evidence" value="ECO:0007669"/>
    <property type="project" value="TreeGrafter"/>
</dbReference>
<feature type="domain" description="Potassium channel" evidence="11">
    <location>
        <begin position="114"/>
        <end position="169"/>
    </location>
</feature>
<feature type="region of interest" description="Disordered" evidence="9">
    <location>
        <begin position="247"/>
        <end position="270"/>
    </location>
</feature>
<feature type="transmembrane region" description="Helical" evidence="10">
    <location>
        <begin position="25"/>
        <end position="48"/>
    </location>
</feature>
<keyword evidence="4 10" id="KW-1133">Transmembrane helix</keyword>
<feature type="domain" description="Potassium channel" evidence="11">
    <location>
        <begin position="344"/>
        <end position="418"/>
    </location>
</feature>
<evidence type="ECO:0000259" key="11">
    <source>
        <dbReference type="Pfam" id="PF07885"/>
    </source>
</evidence>
<feature type="transmembrane region" description="Helical" evidence="10">
    <location>
        <begin position="145"/>
        <end position="178"/>
    </location>
</feature>
<dbReference type="GeneID" id="119740151"/>
<feature type="compositionally biased region" description="Low complexity" evidence="9">
    <location>
        <begin position="214"/>
        <end position="225"/>
    </location>
</feature>
<evidence type="ECO:0000256" key="8">
    <source>
        <dbReference type="RuleBase" id="RU003857"/>
    </source>
</evidence>
<dbReference type="OMA" id="NQYTSFP"/>
<dbReference type="RefSeq" id="XP_038071291.1">
    <property type="nucleotide sequence ID" value="XM_038215363.1"/>
</dbReference>
<protein>
    <recommendedName>
        <fullName evidence="11">Potassium channel domain-containing protein</fullName>
    </recommendedName>
</protein>
<dbReference type="Proteomes" id="UP000887568">
    <property type="component" value="Unplaced"/>
</dbReference>
<comment type="similarity">
    <text evidence="8">Belongs to the two pore domain potassium channel (TC 1.A.1.8) family.</text>
</comment>
<organism evidence="12 13">
    <name type="scientific">Patiria miniata</name>
    <name type="common">Bat star</name>
    <name type="synonym">Asterina miniata</name>
    <dbReference type="NCBI Taxonomy" id="46514"/>
    <lineage>
        <taxon>Eukaryota</taxon>
        <taxon>Metazoa</taxon>
        <taxon>Echinodermata</taxon>
        <taxon>Eleutherozoa</taxon>
        <taxon>Asterozoa</taxon>
        <taxon>Asteroidea</taxon>
        <taxon>Valvatacea</taxon>
        <taxon>Valvatida</taxon>
        <taxon>Asterinidae</taxon>
        <taxon>Patiria</taxon>
    </lineage>
</organism>
<evidence type="ECO:0000313" key="13">
    <source>
        <dbReference type="Proteomes" id="UP000887568"/>
    </source>
</evidence>
<dbReference type="PRINTS" id="PR01333">
    <property type="entry name" value="2POREKCHANEL"/>
</dbReference>
<feature type="compositionally biased region" description="Basic and acidic residues" evidence="9">
    <location>
        <begin position="298"/>
        <end position="307"/>
    </location>
</feature>
<dbReference type="EnsemblMetazoa" id="XM_038215363.1">
    <property type="protein sequence ID" value="XP_038071291.1"/>
    <property type="gene ID" value="LOC119740151"/>
</dbReference>
<feature type="region of interest" description="Disordered" evidence="9">
    <location>
        <begin position="287"/>
        <end position="330"/>
    </location>
</feature>
<evidence type="ECO:0000256" key="2">
    <source>
        <dbReference type="ARBA" id="ARBA00022448"/>
    </source>
</evidence>
<feature type="region of interest" description="Disordered" evidence="9">
    <location>
        <begin position="185"/>
        <end position="227"/>
    </location>
</feature>
<evidence type="ECO:0000256" key="4">
    <source>
        <dbReference type="ARBA" id="ARBA00022989"/>
    </source>
</evidence>
<evidence type="ECO:0000256" key="7">
    <source>
        <dbReference type="ARBA" id="ARBA00023303"/>
    </source>
</evidence>
<dbReference type="PANTHER" id="PTHR11003:SF330">
    <property type="entry name" value="POTASSIUM CHANNEL DOMAIN-CONTAINING PROTEIN"/>
    <property type="match status" value="1"/>
</dbReference>
<dbReference type="OrthoDB" id="297496at2759"/>
<proteinExistence type="inferred from homology"/>
<dbReference type="GO" id="GO:0015271">
    <property type="term" value="F:outward rectifier potassium channel activity"/>
    <property type="evidence" value="ECO:0007669"/>
    <property type="project" value="TreeGrafter"/>
</dbReference>
<comment type="subcellular location">
    <subcellularLocation>
        <location evidence="1">Membrane</location>
        <topology evidence="1">Multi-pass membrane protein</topology>
    </subcellularLocation>
</comment>
<dbReference type="GO" id="GO:0005886">
    <property type="term" value="C:plasma membrane"/>
    <property type="evidence" value="ECO:0007669"/>
    <property type="project" value="TreeGrafter"/>
</dbReference>
<keyword evidence="2 8" id="KW-0813">Transport</keyword>
<reference evidence="12" key="1">
    <citation type="submission" date="2022-11" db="UniProtKB">
        <authorList>
            <consortium name="EnsemblMetazoa"/>
        </authorList>
    </citation>
    <scope>IDENTIFICATION</scope>
</reference>
<evidence type="ECO:0000256" key="1">
    <source>
        <dbReference type="ARBA" id="ARBA00004141"/>
    </source>
</evidence>
<dbReference type="SUPFAM" id="SSF81324">
    <property type="entry name" value="Voltage-gated potassium channels"/>
    <property type="match status" value="2"/>
</dbReference>
<evidence type="ECO:0000313" key="12">
    <source>
        <dbReference type="EnsemblMetazoa" id="XP_038071291.1"/>
    </source>
</evidence>
<sequence length="433" mass="47667">RGQYADSGARAKSRRFFARGLRISWPHLVLLAAYLFYLGIGGWIFLAIEGGSQPDFSREVDRYEVLKAQIDGAVRNLTKGQRVTVANLTDIWEEYTALVEDPYLDDLTHLSRVDWTYTGSVLFCATSIATIGYGDAVPVTAWGRVVIVIYSLIGIPLTLTFLADIGGILARLVVLLAGKCQCSRQDRRSPRPVNQSQDLGNAMREPLHHQNGLSTRSTDARASSAYDHVEERGDIMEMRFSLGVFKDSADPVRGSQPNSRRSSMDVEAAQQAELDQLAKSSKINTLSGNTNLAFAPDGETREEEKKTPSSPRTSPDSIAVKGTDNREDTGSEQRHVPVVLVVAILLMYTFIGALMIAYVEGWYYGEALYFTFITLTTIGFGDFVPVKHYMDIPSFFGCLVYTIVGLSVMSMCIALVQAKVVGLMSRVAGKIGF</sequence>
<keyword evidence="5 8" id="KW-0406">Ion transport</keyword>
<keyword evidence="6 10" id="KW-0472">Membrane</keyword>
<accession>A0A914B4V3</accession>
<dbReference type="PANTHER" id="PTHR11003">
    <property type="entry name" value="POTASSIUM CHANNEL, SUBFAMILY K"/>
    <property type="match status" value="1"/>
</dbReference>
<evidence type="ECO:0000256" key="3">
    <source>
        <dbReference type="ARBA" id="ARBA00022692"/>
    </source>
</evidence>
<dbReference type="GO" id="GO:0022841">
    <property type="term" value="F:potassium ion leak channel activity"/>
    <property type="evidence" value="ECO:0007669"/>
    <property type="project" value="TreeGrafter"/>
</dbReference>
<evidence type="ECO:0000256" key="10">
    <source>
        <dbReference type="SAM" id="Phobius"/>
    </source>
</evidence>
<dbReference type="InterPro" id="IPR003280">
    <property type="entry name" value="2pore_dom_K_chnl"/>
</dbReference>
<name>A0A914B4V3_PATMI</name>
<keyword evidence="13" id="KW-1185">Reference proteome</keyword>
<dbReference type="AlphaFoldDB" id="A0A914B4V3"/>
<evidence type="ECO:0000256" key="5">
    <source>
        <dbReference type="ARBA" id="ARBA00023065"/>
    </source>
</evidence>
<keyword evidence="3 8" id="KW-0812">Transmembrane</keyword>
<keyword evidence="7 8" id="KW-0407">Ion channel</keyword>
<evidence type="ECO:0000256" key="6">
    <source>
        <dbReference type="ARBA" id="ARBA00023136"/>
    </source>
</evidence>